<dbReference type="Pfam" id="PF04542">
    <property type="entry name" value="Sigma70_r2"/>
    <property type="match status" value="1"/>
</dbReference>
<evidence type="ECO:0000313" key="9">
    <source>
        <dbReference type="Proteomes" id="UP001164706"/>
    </source>
</evidence>
<reference evidence="8" key="1">
    <citation type="submission" date="2022-11" db="EMBL/GenBank/DDBJ databases">
        <title>Description of Microcella daejonensis nov. sp, isolated from riverside soil.</title>
        <authorList>
            <person name="Molina K.M."/>
            <person name="Kim S.B."/>
        </authorList>
    </citation>
    <scope>NUCLEOTIDE SEQUENCE</scope>
    <source>
        <strain evidence="8">MMS21-STM12</strain>
    </source>
</reference>
<evidence type="ECO:0000256" key="5">
    <source>
        <dbReference type="ARBA" id="ARBA00023163"/>
    </source>
</evidence>
<dbReference type="Pfam" id="PF08281">
    <property type="entry name" value="Sigma70_r4_2"/>
    <property type="match status" value="1"/>
</dbReference>
<dbReference type="SUPFAM" id="SSF88946">
    <property type="entry name" value="Sigma2 domain of RNA polymerase sigma factors"/>
    <property type="match status" value="1"/>
</dbReference>
<accession>A0A9E8MJU6</accession>
<protein>
    <submittedName>
        <fullName evidence="8">RNA polymerase sigma factor</fullName>
    </submittedName>
</protein>
<dbReference type="InterPro" id="IPR013325">
    <property type="entry name" value="RNA_pol_sigma_r2"/>
</dbReference>
<dbReference type="SUPFAM" id="SSF88659">
    <property type="entry name" value="Sigma3 and sigma4 domains of RNA polymerase sigma factors"/>
    <property type="match status" value="1"/>
</dbReference>
<evidence type="ECO:0000313" key="8">
    <source>
        <dbReference type="EMBL" id="WAB80893.1"/>
    </source>
</evidence>
<comment type="similarity">
    <text evidence="1">Belongs to the sigma-70 factor family. ECF subfamily.</text>
</comment>
<dbReference type="NCBIfam" id="TIGR02937">
    <property type="entry name" value="sigma70-ECF"/>
    <property type="match status" value="1"/>
</dbReference>
<dbReference type="InterPro" id="IPR013249">
    <property type="entry name" value="RNA_pol_sigma70_r4_t2"/>
</dbReference>
<evidence type="ECO:0000259" key="7">
    <source>
        <dbReference type="Pfam" id="PF08281"/>
    </source>
</evidence>
<dbReference type="Gene3D" id="1.10.1740.10">
    <property type="match status" value="1"/>
</dbReference>
<dbReference type="RefSeq" id="WP_267736887.1">
    <property type="nucleotide sequence ID" value="NZ_CP113089.1"/>
</dbReference>
<dbReference type="Gene3D" id="1.10.10.10">
    <property type="entry name" value="Winged helix-like DNA-binding domain superfamily/Winged helix DNA-binding domain"/>
    <property type="match status" value="1"/>
</dbReference>
<dbReference type="GO" id="GO:0003677">
    <property type="term" value="F:DNA binding"/>
    <property type="evidence" value="ECO:0007669"/>
    <property type="project" value="UniProtKB-KW"/>
</dbReference>
<keyword evidence="5" id="KW-0804">Transcription</keyword>
<dbReference type="InterPro" id="IPR039425">
    <property type="entry name" value="RNA_pol_sigma-70-like"/>
</dbReference>
<evidence type="ECO:0000256" key="4">
    <source>
        <dbReference type="ARBA" id="ARBA00023125"/>
    </source>
</evidence>
<name>A0A9E8MJU6_9MICO</name>
<dbReference type="InterPro" id="IPR014284">
    <property type="entry name" value="RNA_pol_sigma-70_dom"/>
</dbReference>
<dbReference type="InterPro" id="IPR036388">
    <property type="entry name" value="WH-like_DNA-bd_sf"/>
</dbReference>
<keyword evidence="3" id="KW-0731">Sigma factor</keyword>
<evidence type="ECO:0000256" key="3">
    <source>
        <dbReference type="ARBA" id="ARBA00023082"/>
    </source>
</evidence>
<dbReference type="EMBL" id="CP113089">
    <property type="protein sequence ID" value="WAB80893.1"/>
    <property type="molecule type" value="Genomic_DNA"/>
</dbReference>
<dbReference type="InterPro" id="IPR013324">
    <property type="entry name" value="RNA_pol_sigma_r3/r4-like"/>
</dbReference>
<evidence type="ECO:0000256" key="1">
    <source>
        <dbReference type="ARBA" id="ARBA00010641"/>
    </source>
</evidence>
<feature type="domain" description="RNA polymerase sigma factor 70 region 4 type 2" evidence="7">
    <location>
        <begin position="107"/>
        <end position="157"/>
    </location>
</feature>
<keyword evidence="4" id="KW-0238">DNA-binding</keyword>
<dbReference type="PANTHER" id="PTHR43133">
    <property type="entry name" value="RNA POLYMERASE ECF-TYPE SIGMA FACTO"/>
    <property type="match status" value="1"/>
</dbReference>
<dbReference type="GO" id="GO:0006352">
    <property type="term" value="P:DNA-templated transcription initiation"/>
    <property type="evidence" value="ECO:0007669"/>
    <property type="project" value="InterPro"/>
</dbReference>
<organism evidence="8 9">
    <name type="scientific">Microcella daejeonensis</name>
    <dbReference type="NCBI Taxonomy" id="2994971"/>
    <lineage>
        <taxon>Bacteria</taxon>
        <taxon>Bacillati</taxon>
        <taxon>Actinomycetota</taxon>
        <taxon>Actinomycetes</taxon>
        <taxon>Micrococcales</taxon>
        <taxon>Microbacteriaceae</taxon>
        <taxon>Microcella</taxon>
    </lineage>
</organism>
<dbReference type="AlphaFoldDB" id="A0A9E8MJU6"/>
<dbReference type="Proteomes" id="UP001164706">
    <property type="component" value="Chromosome"/>
</dbReference>
<feature type="domain" description="RNA polymerase sigma-70 region 2" evidence="6">
    <location>
        <begin position="15"/>
        <end position="77"/>
    </location>
</feature>
<dbReference type="KEGG" id="mdb:OVN18_10005"/>
<sequence length="168" mass="18122">MTEQRDEARAFAEAYTRCLPAVSGYLRRRVDAAAVEDLAADVFAIAWRKRASVAPGEELPWLYRIASYVVANHRRRLATRASLAHLLIAPDSAPAADAFVDDGDPALAAAWAALRPRDREVLALAVLEGMPVAEIAVAAGSTPNAVSIRLHRAKKALAAALERERTAE</sequence>
<evidence type="ECO:0000259" key="6">
    <source>
        <dbReference type="Pfam" id="PF04542"/>
    </source>
</evidence>
<dbReference type="GO" id="GO:0016987">
    <property type="term" value="F:sigma factor activity"/>
    <property type="evidence" value="ECO:0007669"/>
    <property type="project" value="UniProtKB-KW"/>
</dbReference>
<dbReference type="InterPro" id="IPR007627">
    <property type="entry name" value="RNA_pol_sigma70_r2"/>
</dbReference>
<gene>
    <name evidence="8" type="ORF">OVN18_10005</name>
</gene>
<proteinExistence type="inferred from homology"/>
<evidence type="ECO:0000256" key="2">
    <source>
        <dbReference type="ARBA" id="ARBA00023015"/>
    </source>
</evidence>
<dbReference type="PANTHER" id="PTHR43133:SF8">
    <property type="entry name" value="RNA POLYMERASE SIGMA FACTOR HI_1459-RELATED"/>
    <property type="match status" value="1"/>
</dbReference>
<keyword evidence="9" id="KW-1185">Reference proteome</keyword>
<keyword evidence="2" id="KW-0805">Transcription regulation</keyword>